<dbReference type="Pfam" id="PF16976">
    <property type="entry name" value="RcpC"/>
    <property type="match status" value="1"/>
</dbReference>
<reference evidence="4" key="1">
    <citation type="submission" date="2016-10" db="EMBL/GenBank/DDBJ databases">
        <authorList>
            <person name="Varghese N."/>
            <person name="Submissions S."/>
        </authorList>
    </citation>
    <scope>NUCLEOTIDE SEQUENCE [LARGE SCALE GENOMIC DNA]</scope>
    <source>
        <strain evidence="4">MO64</strain>
    </source>
</reference>
<dbReference type="InterPro" id="IPR017592">
    <property type="entry name" value="Pilus_assmbl_Flp-typ_CpaB"/>
</dbReference>
<proteinExistence type="predicted"/>
<dbReference type="EMBL" id="FOSR01000010">
    <property type="protein sequence ID" value="SFK98143.1"/>
    <property type="molecule type" value="Genomic_DNA"/>
</dbReference>
<dbReference type="NCBIfam" id="TIGR03177">
    <property type="entry name" value="pilus_cpaB"/>
    <property type="match status" value="1"/>
</dbReference>
<evidence type="ECO:0000259" key="2">
    <source>
        <dbReference type="SMART" id="SM00858"/>
    </source>
</evidence>
<dbReference type="CDD" id="cd11614">
    <property type="entry name" value="SAF_CpaB_FlgA_like"/>
    <property type="match status" value="1"/>
</dbReference>
<feature type="compositionally biased region" description="Low complexity" evidence="1">
    <location>
        <begin position="196"/>
        <end position="205"/>
    </location>
</feature>
<protein>
    <submittedName>
        <fullName evidence="3">Pilus assembly protein CpaB</fullName>
    </submittedName>
</protein>
<dbReference type="Pfam" id="PF08666">
    <property type="entry name" value="SAF"/>
    <property type="match status" value="1"/>
</dbReference>
<accession>A0A1I4DYT7</accession>
<keyword evidence="4" id="KW-1185">Reference proteome</keyword>
<dbReference type="RefSeq" id="WP_092704199.1">
    <property type="nucleotide sequence ID" value="NZ_FOSR01000010.1"/>
</dbReference>
<sequence>MQKFTRIAALLLVVVAVVLAIAAFTLGRHASRSTVAQANGNAAATTHSDAAQVAMASVVAANSALPAGQPIAASALHLVSVPQTQVPPDSYTSVDAVAGDIPLVDIPANISITANLLAHGVAMELKPGERALAVPVDELTAAGNRVLPGDYVDVFLSLKPNAAGGYGEKKETTQTRLLLSRLRVLAYGSHNLPQPKTAADTASASDKAKTTGNPPPPPHTAVLAVPVNEVDQLLLGTQDGKLSLALRHPEDTGKPDSSLFPPPRRVLAAAARLTPEQRHALDDPENQAYAGIDGAGLAGRAHATPPREVHAVRRAPRIEIIRGTQAHSL</sequence>
<feature type="region of interest" description="Disordered" evidence="1">
    <location>
        <begin position="191"/>
        <end position="219"/>
    </location>
</feature>
<dbReference type="SMART" id="SM00858">
    <property type="entry name" value="SAF"/>
    <property type="match status" value="1"/>
</dbReference>
<name>A0A1I4DYT7_9GAMM</name>
<organism evidence="3 4">
    <name type="scientific">Rhodanobacter glycinis</name>
    <dbReference type="NCBI Taxonomy" id="582702"/>
    <lineage>
        <taxon>Bacteria</taxon>
        <taxon>Pseudomonadati</taxon>
        <taxon>Pseudomonadota</taxon>
        <taxon>Gammaproteobacteria</taxon>
        <taxon>Lysobacterales</taxon>
        <taxon>Rhodanobacteraceae</taxon>
        <taxon>Rhodanobacter</taxon>
    </lineage>
</organism>
<dbReference type="AlphaFoldDB" id="A0A1I4DYT7"/>
<gene>
    <name evidence="3" type="ORF">SAMN05192579_11088</name>
</gene>
<evidence type="ECO:0000313" key="4">
    <source>
        <dbReference type="Proteomes" id="UP000198725"/>
    </source>
</evidence>
<evidence type="ECO:0000313" key="3">
    <source>
        <dbReference type="EMBL" id="SFK98143.1"/>
    </source>
</evidence>
<dbReference type="Proteomes" id="UP000198725">
    <property type="component" value="Unassembled WGS sequence"/>
</dbReference>
<feature type="domain" description="SAF" evidence="2">
    <location>
        <begin position="56"/>
        <end position="118"/>
    </location>
</feature>
<evidence type="ECO:0000256" key="1">
    <source>
        <dbReference type="SAM" id="MobiDB-lite"/>
    </source>
</evidence>
<dbReference type="InterPro" id="IPR013974">
    <property type="entry name" value="SAF"/>
</dbReference>
<dbReference type="InterPro" id="IPR031571">
    <property type="entry name" value="RcpC_dom"/>
</dbReference>